<keyword evidence="1" id="KW-0472">Membrane</keyword>
<keyword evidence="3" id="KW-1185">Reference proteome</keyword>
<protein>
    <submittedName>
        <fullName evidence="2">Uncharacterized protein</fullName>
    </submittedName>
</protein>
<reference evidence="2" key="2">
    <citation type="submission" date="2015-02" db="UniProtKB">
        <authorList>
            <consortium name="EnsemblMetazoa"/>
        </authorList>
    </citation>
    <scope>IDENTIFICATION</scope>
</reference>
<dbReference type="EnsemblMetazoa" id="SMAR008105-RA">
    <property type="protein sequence ID" value="SMAR008105-PA"/>
    <property type="gene ID" value="SMAR008105"/>
</dbReference>
<evidence type="ECO:0000256" key="1">
    <source>
        <dbReference type="SAM" id="Phobius"/>
    </source>
</evidence>
<dbReference type="HOGENOM" id="CLU_2779091_0_0_1"/>
<evidence type="ECO:0000313" key="3">
    <source>
        <dbReference type="Proteomes" id="UP000014500"/>
    </source>
</evidence>
<dbReference type="AlphaFoldDB" id="T1J3E1"/>
<sequence>MEDISMKQPFLLLPFYHPSRLLLSNPFSITTIVGAFGLGMCCYAVNRNMVHHKNIDYEIRNAAEEMFRK</sequence>
<evidence type="ECO:0000313" key="2">
    <source>
        <dbReference type="EnsemblMetazoa" id="SMAR008105-PA"/>
    </source>
</evidence>
<name>T1J3E1_STRMM</name>
<dbReference type="EMBL" id="JH431825">
    <property type="status" value="NOT_ANNOTATED_CDS"/>
    <property type="molecule type" value="Genomic_DNA"/>
</dbReference>
<proteinExistence type="predicted"/>
<reference evidence="3" key="1">
    <citation type="submission" date="2011-05" db="EMBL/GenBank/DDBJ databases">
        <authorList>
            <person name="Richards S.R."/>
            <person name="Qu J."/>
            <person name="Jiang H."/>
            <person name="Jhangiani S.N."/>
            <person name="Agravi P."/>
            <person name="Goodspeed R."/>
            <person name="Gross S."/>
            <person name="Mandapat C."/>
            <person name="Jackson L."/>
            <person name="Mathew T."/>
            <person name="Pu L."/>
            <person name="Thornton R."/>
            <person name="Saada N."/>
            <person name="Wilczek-Boney K.B."/>
            <person name="Lee S."/>
            <person name="Kovar C."/>
            <person name="Wu Y."/>
            <person name="Scherer S.E."/>
            <person name="Worley K.C."/>
            <person name="Muzny D.M."/>
            <person name="Gibbs R."/>
        </authorList>
    </citation>
    <scope>NUCLEOTIDE SEQUENCE</scope>
    <source>
        <strain evidence="3">Brora</strain>
    </source>
</reference>
<accession>T1J3E1</accession>
<dbReference type="Proteomes" id="UP000014500">
    <property type="component" value="Unassembled WGS sequence"/>
</dbReference>
<keyword evidence="1" id="KW-1133">Transmembrane helix</keyword>
<feature type="transmembrane region" description="Helical" evidence="1">
    <location>
        <begin position="27"/>
        <end position="45"/>
    </location>
</feature>
<keyword evidence="1" id="KW-0812">Transmembrane</keyword>
<organism evidence="2 3">
    <name type="scientific">Strigamia maritima</name>
    <name type="common">European centipede</name>
    <name type="synonym">Geophilus maritimus</name>
    <dbReference type="NCBI Taxonomy" id="126957"/>
    <lineage>
        <taxon>Eukaryota</taxon>
        <taxon>Metazoa</taxon>
        <taxon>Ecdysozoa</taxon>
        <taxon>Arthropoda</taxon>
        <taxon>Myriapoda</taxon>
        <taxon>Chilopoda</taxon>
        <taxon>Pleurostigmophora</taxon>
        <taxon>Geophilomorpha</taxon>
        <taxon>Linotaeniidae</taxon>
        <taxon>Strigamia</taxon>
    </lineage>
</organism>